<accession>A0A4P7IHN4</accession>
<name>A0A4P7IHN4_9ACTN</name>
<keyword evidence="1" id="KW-0472">Membrane</keyword>
<dbReference type="AlphaFoldDB" id="A0A4P7IHN4"/>
<feature type="transmembrane region" description="Helical" evidence="1">
    <location>
        <begin position="254"/>
        <end position="273"/>
    </location>
</feature>
<evidence type="ECO:0000313" key="3">
    <source>
        <dbReference type="Proteomes" id="UP000294853"/>
    </source>
</evidence>
<proteinExistence type="predicted"/>
<dbReference type="RefSeq" id="WP_135268809.1">
    <property type="nucleotide sequence ID" value="NZ_CP038436.1"/>
</dbReference>
<sequence length="302" mass="32337">MSAVTTAPPSARSSTSTHVLPALVRIELRRVSRSPWPAVGLALSLWMLWSLTPTPGEWPGATYQQMATSTLPLLFAISVTAAISFQRGRTEVAAAAPVREDRRALARLVGLAPLVALAVVFAAAMAWRQRDIGGLWLGVEPGRTTEALYTLGELSQHVVLAVLAVCLGAALGRRTPHLVAAIPLLFVIWFVVFVYWLFGHRAVTPFSVLQVQPIQVPVGPPSADPLAFPSHWLLEAPGEYSQVWSRAFVSEALAWWHDVWLVGLALLLLAAALPSGVVRLRLLAAGSSLAVLGAVAQVVVIP</sequence>
<organism evidence="2 3">
    <name type="scientific">Nocardioides seonyuensis</name>
    <dbReference type="NCBI Taxonomy" id="2518371"/>
    <lineage>
        <taxon>Bacteria</taxon>
        <taxon>Bacillati</taxon>
        <taxon>Actinomycetota</taxon>
        <taxon>Actinomycetes</taxon>
        <taxon>Propionibacteriales</taxon>
        <taxon>Nocardioidaceae</taxon>
        <taxon>Nocardioides</taxon>
    </lineage>
</organism>
<feature type="transmembrane region" description="Helical" evidence="1">
    <location>
        <begin position="63"/>
        <end position="83"/>
    </location>
</feature>
<feature type="transmembrane region" description="Helical" evidence="1">
    <location>
        <begin position="280"/>
        <end position="301"/>
    </location>
</feature>
<keyword evidence="1" id="KW-0812">Transmembrane</keyword>
<protein>
    <submittedName>
        <fullName evidence="2">Uncharacterized protein</fullName>
    </submittedName>
</protein>
<evidence type="ECO:0000313" key="2">
    <source>
        <dbReference type="EMBL" id="QBX56824.1"/>
    </source>
</evidence>
<feature type="transmembrane region" description="Helical" evidence="1">
    <location>
        <begin position="104"/>
        <end position="127"/>
    </location>
</feature>
<feature type="transmembrane region" description="Helical" evidence="1">
    <location>
        <begin position="178"/>
        <end position="198"/>
    </location>
</feature>
<dbReference type="EMBL" id="CP038436">
    <property type="protein sequence ID" value="QBX56824.1"/>
    <property type="molecule type" value="Genomic_DNA"/>
</dbReference>
<feature type="transmembrane region" description="Helical" evidence="1">
    <location>
        <begin position="147"/>
        <end position="171"/>
    </location>
</feature>
<gene>
    <name evidence="2" type="ORF">EXE58_16110</name>
</gene>
<feature type="transmembrane region" description="Helical" evidence="1">
    <location>
        <begin position="34"/>
        <end position="51"/>
    </location>
</feature>
<dbReference type="KEGG" id="nsn:EXE58_16110"/>
<keyword evidence="3" id="KW-1185">Reference proteome</keyword>
<reference evidence="2 3" key="1">
    <citation type="submission" date="2019-03" db="EMBL/GenBank/DDBJ databases">
        <title>Three New Species of Nocardioides, Nocardioides euryhalodurans sp. nov., Nocardioides seonyuensis sp. nov. and Nocardioides eburneoflavus sp. nov. Iolated from Soil.</title>
        <authorList>
            <person name="Roh S.G."/>
            <person name="Lee C."/>
            <person name="Kim M.-K."/>
            <person name="Kim S.B."/>
        </authorList>
    </citation>
    <scope>NUCLEOTIDE SEQUENCE [LARGE SCALE GENOMIC DNA]</scope>
    <source>
        <strain evidence="2 3">MMS17-SY207-3</strain>
    </source>
</reference>
<evidence type="ECO:0000256" key="1">
    <source>
        <dbReference type="SAM" id="Phobius"/>
    </source>
</evidence>
<keyword evidence="1" id="KW-1133">Transmembrane helix</keyword>
<dbReference type="Proteomes" id="UP000294853">
    <property type="component" value="Chromosome"/>
</dbReference>
<dbReference type="OrthoDB" id="3787458at2"/>